<comment type="caution">
    <text evidence="1">The sequence shown here is derived from an EMBL/GenBank/DDBJ whole genome shotgun (WGS) entry which is preliminary data.</text>
</comment>
<evidence type="ECO:0008006" key="3">
    <source>
        <dbReference type="Google" id="ProtNLM"/>
    </source>
</evidence>
<sequence length="165" mass="16210">MTGSDRGAGTSSARRRAAGAAALGTLVSLGVGACTAGQPAGDVAAAPSSAFLPDDRVAVTDAPPPEAPQAVLSFASWEEATASVEAAGYVSPLIEDGGTCTLRLTRGGDEVSITVPGTADATTTVCGGFSVPDERLAAGTWSLRLAYSSGTADVESAPVDVEVPA</sequence>
<keyword evidence="2" id="KW-1185">Reference proteome</keyword>
<name>A0A4Q7YA42_9ACTN</name>
<dbReference type="AlphaFoldDB" id="A0A4Q7YA42"/>
<accession>A0A4Q7YA42</accession>
<dbReference type="Proteomes" id="UP000292507">
    <property type="component" value="Unassembled WGS sequence"/>
</dbReference>
<evidence type="ECO:0000313" key="1">
    <source>
        <dbReference type="EMBL" id="RZU33031.1"/>
    </source>
</evidence>
<dbReference type="EMBL" id="SHKV01000001">
    <property type="protein sequence ID" value="RZU33031.1"/>
    <property type="molecule type" value="Genomic_DNA"/>
</dbReference>
<protein>
    <recommendedName>
        <fullName evidence="3">Lipoprotein</fullName>
    </recommendedName>
</protein>
<dbReference type="RefSeq" id="WP_104530599.1">
    <property type="nucleotide sequence ID" value="NZ_POQT01000079.1"/>
</dbReference>
<reference evidence="1 2" key="1">
    <citation type="submission" date="2019-02" db="EMBL/GenBank/DDBJ databases">
        <title>Sequencing the genomes of 1000 actinobacteria strains.</title>
        <authorList>
            <person name="Klenk H.-P."/>
        </authorList>
    </citation>
    <scope>NUCLEOTIDE SEQUENCE [LARGE SCALE GENOMIC DNA]</scope>
    <source>
        <strain evidence="1 2">DSM 44509</strain>
    </source>
</reference>
<dbReference type="PROSITE" id="PS51257">
    <property type="entry name" value="PROKAR_LIPOPROTEIN"/>
    <property type="match status" value="1"/>
</dbReference>
<organism evidence="1 2">
    <name type="scientific">Blastococcus saxobsidens</name>
    <dbReference type="NCBI Taxonomy" id="138336"/>
    <lineage>
        <taxon>Bacteria</taxon>
        <taxon>Bacillati</taxon>
        <taxon>Actinomycetota</taxon>
        <taxon>Actinomycetes</taxon>
        <taxon>Geodermatophilales</taxon>
        <taxon>Geodermatophilaceae</taxon>
        <taxon>Blastococcus</taxon>
    </lineage>
</organism>
<proteinExistence type="predicted"/>
<dbReference type="OrthoDB" id="4981587at2"/>
<gene>
    <name evidence="1" type="ORF">BKA19_2746</name>
</gene>
<evidence type="ECO:0000313" key="2">
    <source>
        <dbReference type="Proteomes" id="UP000292507"/>
    </source>
</evidence>